<organism evidence="1 2">
    <name type="scientific">Hyphobacterium marinum</name>
    <dbReference type="NCBI Taxonomy" id="3116574"/>
    <lineage>
        <taxon>Bacteria</taxon>
        <taxon>Pseudomonadati</taxon>
        <taxon>Pseudomonadota</taxon>
        <taxon>Alphaproteobacteria</taxon>
        <taxon>Maricaulales</taxon>
        <taxon>Maricaulaceae</taxon>
        <taxon>Hyphobacterium</taxon>
    </lineage>
</organism>
<dbReference type="Proteomes" id="UP001310692">
    <property type="component" value="Unassembled WGS sequence"/>
</dbReference>
<accession>A0ABU7LVP7</accession>
<dbReference type="EMBL" id="JAZDRO010000001">
    <property type="protein sequence ID" value="MEE2565337.1"/>
    <property type="molecule type" value="Genomic_DNA"/>
</dbReference>
<dbReference type="InterPro" id="IPR045617">
    <property type="entry name" value="DUF6445"/>
</dbReference>
<comment type="caution">
    <text evidence="1">The sequence shown here is derived from an EMBL/GenBank/DDBJ whole genome shotgun (WGS) entry which is preliminary data.</text>
</comment>
<evidence type="ECO:0000313" key="2">
    <source>
        <dbReference type="Proteomes" id="UP001310692"/>
    </source>
</evidence>
<evidence type="ECO:0000313" key="1">
    <source>
        <dbReference type="EMBL" id="MEE2565337.1"/>
    </source>
</evidence>
<keyword evidence="2" id="KW-1185">Reference proteome</keyword>
<proteinExistence type="predicted"/>
<name>A0ABU7LVP7_9PROT</name>
<dbReference type="RefSeq" id="WP_330194875.1">
    <property type="nucleotide sequence ID" value="NZ_JAZDRO010000001.1"/>
</dbReference>
<reference evidence="1 2" key="1">
    <citation type="submission" date="2024-01" db="EMBL/GenBank/DDBJ databases">
        <title>Hyphobacterium bacterium isolated from marine sediment.</title>
        <authorList>
            <person name="Zhao S."/>
        </authorList>
    </citation>
    <scope>NUCLEOTIDE SEQUENCE [LARGE SCALE GENOMIC DNA]</scope>
    <source>
        <strain evidence="1 2">Y60-23</strain>
    </source>
</reference>
<protein>
    <submittedName>
        <fullName evidence="1">DUF6445 family protein</fullName>
    </submittedName>
</protein>
<dbReference type="Pfam" id="PF20043">
    <property type="entry name" value="DUF6445"/>
    <property type="match status" value="1"/>
</dbReference>
<dbReference type="Gene3D" id="2.60.120.620">
    <property type="entry name" value="q2cbj1_9rhob like domain"/>
    <property type="match status" value="1"/>
</dbReference>
<gene>
    <name evidence="1" type="ORF">V0U35_01490</name>
</gene>
<sequence>MYRSLIVVDDVLDNVDELRRAALGLDFPEPDAPTYFPGRNSSQALRVQLLEEAAMRLTGERLYPATDSHAKCRITLAKDVGEGDVHVDECHWSGIYYLSKPEDCQGGTDFFRHIPTDSEHAPYHPDHLKAWGYESYADFVEKVSKPHSKDPSQWERVMRVPMKYNRLILFRPWLWHTAGPAFGDRLDNGRLIYLLFFGSDGPL</sequence>